<dbReference type="RefSeq" id="WP_067677424.1">
    <property type="nucleotide sequence ID" value="NZ_CP016591.1"/>
</dbReference>
<proteinExistence type="predicted"/>
<dbReference type="InterPro" id="IPR008523">
    <property type="entry name" value="DUF805"/>
</dbReference>
<gene>
    <name evidence="2" type="primary">yhaI</name>
    <name evidence="2" type="ORF">A6F68_01249</name>
</gene>
<keyword evidence="3" id="KW-1185">Reference proteome</keyword>
<dbReference type="Proteomes" id="UP000092932">
    <property type="component" value="Chromosome"/>
</dbReference>
<keyword evidence="1" id="KW-1133">Transmembrane helix</keyword>
<accession>A0A1B2AC86</accession>
<evidence type="ECO:0000313" key="2">
    <source>
        <dbReference type="EMBL" id="ANY19766.1"/>
    </source>
</evidence>
<name>A0A1B2AC86_9SPHN</name>
<dbReference type="EMBL" id="CP016591">
    <property type="protein sequence ID" value="ANY19766.1"/>
    <property type="molecule type" value="Genomic_DNA"/>
</dbReference>
<organism evidence="2 3">
    <name type="scientific">Tsuneonella dongtanensis</name>
    <dbReference type="NCBI Taxonomy" id="692370"/>
    <lineage>
        <taxon>Bacteria</taxon>
        <taxon>Pseudomonadati</taxon>
        <taxon>Pseudomonadota</taxon>
        <taxon>Alphaproteobacteria</taxon>
        <taxon>Sphingomonadales</taxon>
        <taxon>Erythrobacteraceae</taxon>
        <taxon>Tsuneonella</taxon>
    </lineage>
</organism>
<feature type="transmembrane region" description="Helical" evidence="1">
    <location>
        <begin position="96"/>
        <end position="119"/>
    </location>
</feature>
<dbReference type="Pfam" id="PF05656">
    <property type="entry name" value="DUF805"/>
    <property type="match status" value="1"/>
</dbReference>
<evidence type="ECO:0000313" key="3">
    <source>
        <dbReference type="Proteomes" id="UP000092932"/>
    </source>
</evidence>
<keyword evidence="1" id="KW-0812">Transmembrane</keyword>
<keyword evidence="1" id="KW-0472">Membrane</keyword>
<dbReference type="GO" id="GO:0005886">
    <property type="term" value="C:plasma membrane"/>
    <property type="evidence" value="ECO:0007669"/>
    <property type="project" value="TreeGrafter"/>
</dbReference>
<protein>
    <submittedName>
        <fullName evidence="2">Inner membrane protein YhaI</fullName>
    </submittedName>
</protein>
<evidence type="ECO:0000256" key="1">
    <source>
        <dbReference type="SAM" id="Phobius"/>
    </source>
</evidence>
<dbReference type="AlphaFoldDB" id="A0A1B2AC86"/>
<dbReference type="KEGG" id="ado:A6F68_01249"/>
<dbReference type="PANTHER" id="PTHR34980:SF2">
    <property type="entry name" value="INNER MEMBRANE PROTEIN YHAH-RELATED"/>
    <property type="match status" value="1"/>
</dbReference>
<feature type="transmembrane region" description="Helical" evidence="1">
    <location>
        <begin position="30"/>
        <end position="54"/>
    </location>
</feature>
<dbReference type="OrthoDB" id="9812349at2"/>
<feature type="transmembrane region" description="Helical" evidence="1">
    <location>
        <begin position="60"/>
        <end position="84"/>
    </location>
</feature>
<reference evidence="2 3" key="1">
    <citation type="submission" date="2016-07" db="EMBL/GenBank/DDBJ databases">
        <title>Complete genome sequence of Altererythrobacter dongtanensis KCTC 22672, a type strain with esterase isolated from tidal flat.</title>
        <authorList>
            <person name="Cheng H."/>
            <person name="Wu Y.-H."/>
            <person name="Zhou P."/>
            <person name="Huo Y.-Y."/>
            <person name="Wang C.-S."/>
            <person name="Xu X.-W."/>
        </authorList>
    </citation>
    <scope>NUCLEOTIDE SEQUENCE [LARGE SCALE GENOMIC DNA]</scope>
    <source>
        <strain evidence="2 3">KCTC 22672</strain>
    </source>
</reference>
<dbReference type="STRING" id="692370.A6F68_01249"/>
<dbReference type="PANTHER" id="PTHR34980">
    <property type="entry name" value="INNER MEMBRANE PROTEIN-RELATED-RELATED"/>
    <property type="match status" value="1"/>
</dbReference>
<sequence length="145" mass="16040">MTENPTWRGWMLRPLRHYADFRGRSGRREFWWYCLFLVLGYFAIFAVGVIAAGSGAGESSIGLVLMGGWGLFFLANFVPGLALTTRRLHDIGLSGVLLLAVFAALIFLNILGWLGYFVAMGLPGQRTENRWGPPLGAREVADVFA</sequence>